<proteinExistence type="predicted"/>
<dbReference type="AlphaFoldDB" id="A0A0E9RN42"/>
<reference evidence="1" key="2">
    <citation type="journal article" date="2015" name="Fish Shellfish Immunol.">
        <title>Early steps in the European eel (Anguilla anguilla)-Vibrio vulnificus interaction in the gills: Role of the RtxA13 toxin.</title>
        <authorList>
            <person name="Callol A."/>
            <person name="Pajuelo D."/>
            <person name="Ebbesson L."/>
            <person name="Teles M."/>
            <person name="MacKenzie S."/>
            <person name="Amaro C."/>
        </authorList>
    </citation>
    <scope>NUCLEOTIDE SEQUENCE</scope>
</reference>
<protein>
    <submittedName>
        <fullName evidence="1">Uncharacterized protein</fullName>
    </submittedName>
</protein>
<dbReference type="EMBL" id="GBXM01078737">
    <property type="protein sequence ID" value="JAH29840.1"/>
    <property type="molecule type" value="Transcribed_RNA"/>
</dbReference>
<evidence type="ECO:0000313" key="1">
    <source>
        <dbReference type="EMBL" id="JAH29840.1"/>
    </source>
</evidence>
<accession>A0A0E9RN42</accession>
<name>A0A0E9RN42_ANGAN</name>
<organism evidence="1">
    <name type="scientific">Anguilla anguilla</name>
    <name type="common">European freshwater eel</name>
    <name type="synonym">Muraena anguilla</name>
    <dbReference type="NCBI Taxonomy" id="7936"/>
    <lineage>
        <taxon>Eukaryota</taxon>
        <taxon>Metazoa</taxon>
        <taxon>Chordata</taxon>
        <taxon>Craniata</taxon>
        <taxon>Vertebrata</taxon>
        <taxon>Euteleostomi</taxon>
        <taxon>Actinopterygii</taxon>
        <taxon>Neopterygii</taxon>
        <taxon>Teleostei</taxon>
        <taxon>Anguilliformes</taxon>
        <taxon>Anguillidae</taxon>
        <taxon>Anguilla</taxon>
    </lineage>
</organism>
<reference evidence="1" key="1">
    <citation type="submission" date="2014-11" db="EMBL/GenBank/DDBJ databases">
        <authorList>
            <person name="Amaro Gonzalez C."/>
        </authorList>
    </citation>
    <scope>NUCLEOTIDE SEQUENCE</scope>
</reference>
<sequence>MDSQVLATDHVTKLMCASPVVFNHQYHNCIAVREAHLKLVQH</sequence>